<organism evidence="4 5">
    <name type="scientific">Bacillus weihaiensis</name>
    <dbReference type="NCBI Taxonomy" id="1547283"/>
    <lineage>
        <taxon>Bacteria</taxon>
        <taxon>Bacillati</taxon>
        <taxon>Bacillota</taxon>
        <taxon>Bacilli</taxon>
        <taxon>Bacillales</taxon>
        <taxon>Bacillaceae</taxon>
        <taxon>Bacillus</taxon>
    </lineage>
</organism>
<sequence length="247" mass="28537">MIYKGFASIYDQLMKDAPYEEWASFIGIAIERYHPEATSVLDLGCGTGEIAVRLAKQQLSVTGVDLSEDMLTVAQAKAIDNNVNILFVEQDMRELSGFQEPFDVVTICCDSLNYLQTRVDVEQTFKQVYDHTNSDSLFIFDVHSVYKIHEIFANSTFAEQDEEISYIWSSYLGEEENSIEHDLTFFVKDDEVYQRFDELHVQRTFQINEYKEMLEAASFKVVHICADFSLEQEPTATSERIFFIARK</sequence>
<dbReference type="GO" id="GO:0032259">
    <property type="term" value="P:methylation"/>
    <property type="evidence" value="ECO:0007669"/>
    <property type="project" value="UniProtKB-KW"/>
</dbReference>
<dbReference type="SUPFAM" id="SSF53335">
    <property type="entry name" value="S-adenosyl-L-methionine-dependent methyltransferases"/>
    <property type="match status" value="1"/>
</dbReference>
<dbReference type="EMBL" id="CP016020">
    <property type="protein sequence ID" value="APH04311.1"/>
    <property type="molecule type" value="Genomic_DNA"/>
</dbReference>
<feature type="domain" description="Methyltransferase" evidence="3">
    <location>
        <begin position="40"/>
        <end position="133"/>
    </location>
</feature>
<dbReference type="PANTHER" id="PTHR43861:SF1">
    <property type="entry name" value="TRANS-ACONITATE 2-METHYLTRANSFERASE"/>
    <property type="match status" value="1"/>
</dbReference>
<dbReference type="Proteomes" id="UP000181936">
    <property type="component" value="Chromosome"/>
</dbReference>
<dbReference type="PANTHER" id="PTHR43861">
    <property type="entry name" value="TRANS-ACONITATE 2-METHYLTRANSFERASE-RELATED"/>
    <property type="match status" value="1"/>
</dbReference>
<dbReference type="CDD" id="cd02440">
    <property type="entry name" value="AdoMet_MTases"/>
    <property type="match status" value="1"/>
</dbReference>
<accession>A0A1L3MPN5</accession>
<evidence type="ECO:0000313" key="5">
    <source>
        <dbReference type="Proteomes" id="UP000181936"/>
    </source>
</evidence>
<protein>
    <submittedName>
        <fullName evidence="4">Methyltransferase</fullName>
    </submittedName>
</protein>
<evidence type="ECO:0000313" key="4">
    <source>
        <dbReference type="EMBL" id="APH04311.1"/>
    </source>
</evidence>
<keyword evidence="2 4" id="KW-0808">Transferase</keyword>
<dbReference type="InterPro" id="IPR041698">
    <property type="entry name" value="Methyltransf_25"/>
</dbReference>
<name>A0A1L3MPN5_9BACI</name>
<dbReference type="InterPro" id="IPR029063">
    <property type="entry name" value="SAM-dependent_MTases_sf"/>
</dbReference>
<gene>
    <name evidence="4" type="ORF">A9C19_05890</name>
</gene>
<keyword evidence="1 4" id="KW-0489">Methyltransferase</keyword>
<dbReference type="OrthoDB" id="9811589at2"/>
<dbReference type="Pfam" id="PF13649">
    <property type="entry name" value="Methyltransf_25"/>
    <property type="match status" value="1"/>
</dbReference>
<dbReference type="RefSeq" id="WP_072579104.1">
    <property type="nucleotide sequence ID" value="NZ_CP016020.1"/>
</dbReference>
<proteinExistence type="predicted"/>
<dbReference type="STRING" id="1547283.A9C19_05890"/>
<evidence type="ECO:0000259" key="3">
    <source>
        <dbReference type="Pfam" id="PF13649"/>
    </source>
</evidence>
<dbReference type="KEGG" id="bwh:A9C19_05890"/>
<evidence type="ECO:0000256" key="1">
    <source>
        <dbReference type="ARBA" id="ARBA00022603"/>
    </source>
</evidence>
<dbReference type="Gene3D" id="3.40.50.150">
    <property type="entry name" value="Vaccinia Virus protein VP39"/>
    <property type="match status" value="1"/>
</dbReference>
<dbReference type="AlphaFoldDB" id="A0A1L3MPN5"/>
<dbReference type="Gene3D" id="2.20.25.110">
    <property type="entry name" value="S-adenosyl-L-methionine-dependent methyltransferases"/>
    <property type="match status" value="1"/>
</dbReference>
<evidence type="ECO:0000256" key="2">
    <source>
        <dbReference type="ARBA" id="ARBA00022679"/>
    </source>
</evidence>
<keyword evidence="5" id="KW-1185">Reference proteome</keyword>
<dbReference type="GO" id="GO:0008168">
    <property type="term" value="F:methyltransferase activity"/>
    <property type="evidence" value="ECO:0007669"/>
    <property type="project" value="UniProtKB-KW"/>
</dbReference>
<reference evidence="4 5" key="1">
    <citation type="journal article" date="2016" name="Sci. Rep.">
        <title>Complete genome sequence and transcriptomic analysis of a novel marine strain Bacillus weihaiensis reveals the mechanism of brown algae degradation.</title>
        <authorList>
            <person name="Zhu Y."/>
            <person name="Chen P."/>
            <person name="Bao Y."/>
            <person name="Men Y."/>
            <person name="Zeng Y."/>
            <person name="Yang J."/>
            <person name="Sun J."/>
            <person name="Sun Y."/>
        </authorList>
    </citation>
    <scope>NUCLEOTIDE SEQUENCE [LARGE SCALE GENOMIC DNA]</scope>
    <source>
        <strain evidence="4 5">Alg07</strain>
    </source>
</reference>